<dbReference type="Pfam" id="PF00990">
    <property type="entry name" value="GGDEF"/>
    <property type="match status" value="1"/>
</dbReference>
<dbReference type="Gene3D" id="3.40.50.2300">
    <property type="match status" value="2"/>
</dbReference>
<dbReference type="STRING" id="213810.RUM_21250"/>
<sequence length="654" mass="74093">MSNKKKIAVFLSGLDEEYQNQITQGIHEFAAAHNIDVLHFIAFGGILNNGSYDTGEYNIFRLPNLQELDGVILLTNTIDSPETVREIISQVRASGVPAVSVDADYQDFFSICVDNHSAMAQIVRHFTNEHGLRRINYVSGPDDNPDSIARLAAYKQVLEEHNIPIEEARIYHGTFQRRDGRTAVDVFLRSDLPMPEAIVCANDTMAVSVIGALNARGIRVPGDIMVSGFDNTYNARNYAPEISSVARPLGQCGALACQLLYNAWHGVPQTRVHKLEMQPRFTESCGCGAHYCDTIRDFKKHNYQIQEDFNVDISLLSRMACSLVECANYEEYIEALKEFVLETNCEEFYLCLCENWLGHALPATQAEPDPSTADACLIHGYTQRMLVPLSYYEGKFRCHEDFHVDQMLPALYRQVDHMRCFYFVPLHFREHCLGYYAICNTAFPMRSSLFHSWSLNLSNSMENIRRIIYLDHAVQELDKLYATDPLSGIANRNGFRRQTEPVFARCIAEKHPVMVMFIDMDGLKMINDTYGHKSGDIAIRSMATILHECCTNGEICCRFGGDEFIVFAANYTQQDADRMTDSIQKKLEDYNRATSMPFALHASSGYHIAVPTPDKSLFAMVTLADTIMYAEKRKKRHSKYLKSSSSIRQDAESN</sequence>
<keyword evidence="2" id="KW-0238">DNA-binding</keyword>
<dbReference type="Proteomes" id="UP000007054">
    <property type="component" value="Chromosome"/>
</dbReference>
<dbReference type="InterPro" id="IPR000160">
    <property type="entry name" value="GGDEF_dom"/>
</dbReference>
<dbReference type="Gene3D" id="3.30.70.270">
    <property type="match status" value="1"/>
</dbReference>
<protein>
    <submittedName>
        <fullName evidence="5">Diguanylate cyclase (GGDEF) domain</fullName>
    </submittedName>
</protein>
<keyword evidence="3" id="KW-0804">Transcription</keyword>
<dbReference type="CDD" id="cd06267">
    <property type="entry name" value="PBP1_LacI_sugar_binding-like"/>
    <property type="match status" value="1"/>
</dbReference>
<dbReference type="RefSeq" id="WP_015559050.1">
    <property type="nucleotide sequence ID" value="NC_021039.1"/>
</dbReference>
<evidence type="ECO:0000313" key="6">
    <source>
        <dbReference type="Proteomes" id="UP000007054"/>
    </source>
</evidence>
<dbReference type="GeneID" id="83156784"/>
<dbReference type="GO" id="GO:0000976">
    <property type="term" value="F:transcription cis-regulatory region binding"/>
    <property type="evidence" value="ECO:0007669"/>
    <property type="project" value="TreeGrafter"/>
</dbReference>
<dbReference type="PANTHER" id="PTHR30146:SF24">
    <property type="entry name" value="XYLOSE OPERON REGULATORY PROTEIN"/>
    <property type="match status" value="1"/>
</dbReference>
<evidence type="ECO:0000313" key="5">
    <source>
        <dbReference type="EMBL" id="CBL18144.1"/>
    </source>
</evidence>
<evidence type="ECO:0000256" key="3">
    <source>
        <dbReference type="ARBA" id="ARBA00023163"/>
    </source>
</evidence>
<reference evidence="5" key="1">
    <citation type="submission" date="2010-03" db="EMBL/GenBank/DDBJ databases">
        <title>The genome sequence of Ruminococcus sp. 18P13.</title>
        <authorList>
            <consortium name="metaHIT consortium -- http://www.metahit.eu/"/>
            <person name="Pajon A."/>
            <person name="Turner K."/>
            <person name="Parkhill J."/>
            <person name="Bernalier A."/>
        </authorList>
    </citation>
    <scope>NUCLEOTIDE SEQUENCE [LARGE SCALE GENOMIC DNA]</scope>
    <source>
        <strain evidence="5">Type strain: 18P13</strain>
    </source>
</reference>
<dbReference type="SUPFAM" id="SSF53822">
    <property type="entry name" value="Periplasmic binding protein-like I"/>
    <property type="match status" value="1"/>
</dbReference>
<dbReference type="InterPro" id="IPR046335">
    <property type="entry name" value="LacI/GalR-like_sensor"/>
</dbReference>
<dbReference type="CDD" id="cd01949">
    <property type="entry name" value="GGDEF"/>
    <property type="match status" value="1"/>
</dbReference>
<dbReference type="AlphaFoldDB" id="D4LEU9"/>
<dbReference type="InterPro" id="IPR029787">
    <property type="entry name" value="Nucleotide_cyclase"/>
</dbReference>
<dbReference type="SMART" id="SM00267">
    <property type="entry name" value="GGDEF"/>
    <property type="match status" value="1"/>
</dbReference>
<accession>D4LEU9</accession>
<keyword evidence="1" id="KW-0805">Transcription regulation</keyword>
<dbReference type="HOGENOM" id="CLU_020864_0_0_9"/>
<dbReference type="InterPro" id="IPR028082">
    <property type="entry name" value="Peripla_BP_I"/>
</dbReference>
<dbReference type="PANTHER" id="PTHR30146">
    <property type="entry name" value="LACI-RELATED TRANSCRIPTIONAL REPRESSOR"/>
    <property type="match status" value="1"/>
</dbReference>
<proteinExistence type="predicted"/>
<dbReference type="GO" id="GO:0003700">
    <property type="term" value="F:DNA-binding transcription factor activity"/>
    <property type="evidence" value="ECO:0007669"/>
    <property type="project" value="TreeGrafter"/>
</dbReference>
<dbReference type="KEGG" id="rch:RUM_21250"/>
<reference evidence="5" key="2">
    <citation type="submission" date="2010-03" db="EMBL/GenBank/DDBJ databases">
        <authorList>
            <person name="Pajon A."/>
        </authorList>
    </citation>
    <scope>NUCLEOTIDE SEQUENCE</scope>
    <source>
        <strain evidence="5">Type strain: 18P13</strain>
    </source>
</reference>
<dbReference type="PATRIC" id="fig|213810.4.peg.2012"/>
<dbReference type="InterPro" id="IPR043128">
    <property type="entry name" value="Rev_trsase/Diguanyl_cyclase"/>
</dbReference>
<name>D4LEU9_RUMC1</name>
<dbReference type="NCBIfam" id="TIGR00254">
    <property type="entry name" value="GGDEF"/>
    <property type="match status" value="1"/>
</dbReference>
<organism evidence="5 6">
    <name type="scientific">Ruminococcus champanellensis (strain DSM 18848 / JCM 17042 / KCTC 15320 / 18P13)</name>
    <dbReference type="NCBI Taxonomy" id="213810"/>
    <lineage>
        <taxon>Bacteria</taxon>
        <taxon>Bacillati</taxon>
        <taxon>Bacillota</taxon>
        <taxon>Clostridia</taxon>
        <taxon>Eubacteriales</taxon>
        <taxon>Oscillospiraceae</taxon>
        <taxon>Ruminococcus</taxon>
    </lineage>
</organism>
<feature type="domain" description="GGDEF" evidence="4">
    <location>
        <begin position="511"/>
        <end position="644"/>
    </location>
</feature>
<dbReference type="EMBL" id="FP929052">
    <property type="protein sequence ID" value="CBL18144.1"/>
    <property type="molecule type" value="Genomic_DNA"/>
</dbReference>
<evidence type="ECO:0000256" key="2">
    <source>
        <dbReference type="ARBA" id="ARBA00023125"/>
    </source>
</evidence>
<dbReference type="PROSITE" id="PS50887">
    <property type="entry name" value="GGDEF"/>
    <property type="match status" value="1"/>
</dbReference>
<evidence type="ECO:0000259" key="4">
    <source>
        <dbReference type="PROSITE" id="PS50887"/>
    </source>
</evidence>
<dbReference type="BioCyc" id="RCHA213810:RUM_RS10315-MONOMER"/>
<gene>
    <name evidence="5" type="ordered locus">RUM_21250</name>
</gene>
<dbReference type="Pfam" id="PF13377">
    <property type="entry name" value="Peripla_BP_3"/>
    <property type="match status" value="1"/>
</dbReference>
<dbReference type="SUPFAM" id="SSF55073">
    <property type="entry name" value="Nucleotide cyclase"/>
    <property type="match status" value="1"/>
</dbReference>
<keyword evidence="6" id="KW-1185">Reference proteome</keyword>
<evidence type="ECO:0000256" key="1">
    <source>
        <dbReference type="ARBA" id="ARBA00023015"/>
    </source>
</evidence>